<dbReference type="Gene3D" id="3.40.50.12030">
    <property type="entry name" value="Uncharacterised protein family UPF0261, NC domain"/>
    <property type="match status" value="1"/>
</dbReference>
<dbReference type="HAMAP" id="MF_00677">
    <property type="entry name" value="UPF0261"/>
    <property type="match status" value="1"/>
</dbReference>
<dbReference type="GO" id="GO:0005524">
    <property type="term" value="F:ATP binding"/>
    <property type="evidence" value="ECO:0007669"/>
    <property type="project" value="UniProtKB-KW"/>
</dbReference>
<dbReference type="NCBIfam" id="NF002674">
    <property type="entry name" value="PRK02399.1-2"/>
    <property type="match status" value="1"/>
</dbReference>
<keyword evidence="5" id="KW-1185">Reference proteome</keyword>
<dbReference type="Pfam" id="PF06792">
    <property type="entry name" value="UPF0261"/>
    <property type="match status" value="1"/>
</dbReference>
<evidence type="ECO:0000259" key="3">
    <source>
        <dbReference type="Pfam" id="PF23189"/>
    </source>
</evidence>
<dbReference type="KEGG" id="lck:HN018_15470"/>
<protein>
    <recommendedName>
        <fullName evidence="1">UPF0261 protein HN018_15470</fullName>
    </recommendedName>
</protein>
<dbReference type="Gene3D" id="3.40.50.12020">
    <property type="entry name" value="Uncharacterised protein family UPF0261, NN domain"/>
    <property type="match status" value="1"/>
</dbReference>
<dbReference type="CDD" id="cd15488">
    <property type="entry name" value="Tm-1-like"/>
    <property type="match status" value="1"/>
</dbReference>
<dbReference type="Proteomes" id="UP000500767">
    <property type="component" value="Chromosome"/>
</dbReference>
<dbReference type="Pfam" id="PF23189">
    <property type="entry name" value="UPF0261_C"/>
    <property type="match status" value="1"/>
</dbReference>
<feature type="domain" description="UPF0261" evidence="3">
    <location>
        <begin position="200"/>
        <end position="416"/>
    </location>
</feature>
<dbReference type="AlphaFoldDB" id="A0A6M8HSD4"/>
<dbReference type="PIRSF" id="PIRSF033271">
    <property type="entry name" value="UCP033271"/>
    <property type="match status" value="1"/>
</dbReference>
<dbReference type="InterPro" id="IPR008322">
    <property type="entry name" value="UPF0261"/>
</dbReference>
<reference evidence="4 5" key="1">
    <citation type="journal article" date="2014" name="World J. Microbiol. Biotechnol.">
        <title>Biodiversity and physiological characteristics of Antarctic and Arctic lichens-associated bacteria.</title>
        <authorList>
            <person name="Lee Y.M."/>
            <person name="Kim E.H."/>
            <person name="Lee H.K."/>
            <person name="Hong S.G."/>
        </authorList>
    </citation>
    <scope>NUCLEOTIDE SEQUENCE [LARGE SCALE GENOMIC DNA]</scope>
    <source>
        <strain evidence="4 5">PAMC 26569</strain>
    </source>
</reference>
<proteinExistence type="inferred from homology"/>
<dbReference type="InterPro" id="IPR056778">
    <property type="entry name" value="UPF0261_C"/>
</dbReference>
<name>A0A6M8HSD4_9PROT</name>
<evidence type="ECO:0000259" key="2">
    <source>
        <dbReference type="Pfam" id="PF06792"/>
    </source>
</evidence>
<dbReference type="PANTHER" id="PTHR31862">
    <property type="entry name" value="UPF0261 DOMAIN PROTEIN (AFU_ORTHOLOGUE AFUA_1G10120)"/>
    <property type="match status" value="1"/>
</dbReference>
<dbReference type="PANTHER" id="PTHR31862:SF1">
    <property type="entry name" value="UPF0261 DOMAIN PROTEIN (AFU_ORTHOLOGUE AFUA_1G10120)"/>
    <property type="match status" value="1"/>
</dbReference>
<dbReference type="NCBIfam" id="NF002673">
    <property type="entry name" value="PRK02399.1-1"/>
    <property type="match status" value="1"/>
</dbReference>
<organism evidence="4 5">
    <name type="scientific">Lichenicola cladoniae</name>
    <dbReference type="NCBI Taxonomy" id="1484109"/>
    <lineage>
        <taxon>Bacteria</taxon>
        <taxon>Pseudomonadati</taxon>
        <taxon>Pseudomonadota</taxon>
        <taxon>Alphaproteobacteria</taxon>
        <taxon>Acetobacterales</taxon>
        <taxon>Acetobacteraceae</taxon>
        <taxon>Lichenicola</taxon>
    </lineage>
</organism>
<evidence type="ECO:0000256" key="1">
    <source>
        <dbReference type="HAMAP-Rule" id="MF_00677"/>
    </source>
</evidence>
<evidence type="ECO:0000313" key="4">
    <source>
        <dbReference type="EMBL" id="QKE91258.1"/>
    </source>
</evidence>
<dbReference type="InterPro" id="IPR044122">
    <property type="entry name" value="UPF0261_N"/>
</dbReference>
<sequence>MRIDPDGRPSVTAGRIYVAGTCDTKGDELGYVRELIEADGVPACLVDVSTRQADAVRGVDVSASEVASHHPEGPQAVFTDDRGASVGAMAIAFRRFMTSRNDVAGVIGLGGSGGTTLVATALRALPIGMPKLIVSTVASGNVAPYVGPSDITMMYSVTDIAGLNRISRVILGNAAHAIAGMARQRMPPAIDGVAPRVEDKPAIGLSMFGVTTSCIGKLVDMLQPDYDCLVFHATGTGGESMEKLAESGLVTGLLDITTTEVCDLLVGGVFACTEDRFGAVARTGLPYVGSCGALDMVNFGGRDTVPAAFASRNLYVHNASVTLMRTTVEETVQIGRWIGERLNRCNGPVRFLLPEGGVSALDAPGQPFHDPEADAALFATLEATVEQTEHRRLIRLPHHINDAAFATAAASHFRAII</sequence>
<gene>
    <name evidence="4" type="ORF">HN018_15470</name>
</gene>
<dbReference type="InterPro" id="IPR051353">
    <property type="entry name" value="Tobamovirus_resist_UPF0261"/>
</dbReference>
<dbReference type="EMBL" id="CP053708">
    <property type="protein sequence ID" value="QKE91258.1"/>
    <property type="molecule type" value="Genomic_DNA"/>
</dbReference>
<comment type="similarity">
    <text evidence="1">Belongs to the UPF0261 family.</text>
</comment>
<keyword evidence="4" id="KW-0067">ATP-binding</keyword>
<keyword evidence="4" id="KW-0547">Nucleotide-binding</keyword>
<evidence type="ECO:0000313" key="5">
    <source>
        <dbReference type="Proteomes" id="UP000500767"/>
    </source>
</evidence>
<accession>A0A6M8HSD4</accession>
<feature type="domain" description="UPF0261" evidence="2">
    <location>
        <begin position="15"/>
        <end position="185"/>
    </location>
</feature>